<dbReference type="AlphaFoldDB" id="A0AAN7UPK7"/>
<comment type="caution">
    <text evidence="2">The sequence shown here is derived from an EMBL/GenBank/DDBJ whole genome shotgun (WGS) entry which is preliminary data.</text>
</comment>
<feature type="compositionally biased region" description="Basic and acidic residues" evidence="1">
    <location>
        <begin position="129"/>
        <end position="142"/>
    </location>
</feature>
<organism evidence="2 3">
    <name type="scientific">Xylaria bambusicola</name>
    <dbReference type="NCBI Taxonomy" id="326684"/>
    <lineage>
        <taxon>Eukaryota</taxon>
        <taxon>Fungi</taxon>
        <taxon>Dikarya</taxon>
        <taxon>Ascomycota</taxon>
        <taxon>Pezizomycotina</taxon>
        <taxon>Sordariomycetes</taxon>
        <taxon>Xylariomycetidae</taxon>
        <taxon>Xylariales</taxon>
        <taxon>Xylariaceae</taxon>
        <taxon>Xylaria</taxon>
    </lineage>
</organism>
<evidence type="ECO:0000313" key="3">
    <source>
        <dbReference type="Proteomes" id="UP001305414"/>
    </source>
</evidence>
<proteinExistence type="predicted"/>
<sequence length="170" mass="19226">MITLQTVPNSVRVRQAQLPADLQGRNPARRLLNPAHVAGGPDPRRRAPRNDRGGRVRASTQARQELAGVEAGHLRQDRSHPNNRRRPNNNQGQNQNQNRARNRNRNRNRNSNQAGRPIAPAPTRDDEDERRQLDEDLDDYFRQGDQADASLHASAARINQDPFSMDLDTA</sequence>
<feature type="region of interest" description="Disordered" evidence="1">
    <location>
        <begin position="18"/>
        <end position="170"/>
    </location>
</feature>
<accession>A0AAN7UPK7</accession>
<dbReference type="Proteomes" id="UP001305414">
    <property type="component" value="Unassembled WGS sequence"/>
</dbReference>
<evidence type="ECO:0000313" key="2">
    <source>
        <dbReference type="EMBL" id="KAK5629186.1"/>
    </source>
</evidence>
<evidence type="ECO:0000256" key="1">
    <source>
        <dbReference type="SAM" id="MobiDB-lite"/>
    </source>
</evidence>
<reference evidence="2 3" key="1">
    <citation type="submission" date="2023-10" db="EMBL/GenBank/DDBJ databases">
        <title>Draft genome sequence of Xylaria bambusicola isolate GMP-LS, the root and basal stem rot pathogen of sugarcane in Indonesia.</title>
        <authorList>
            <person name="Selvaraj P."/>
            <person name="Muralishankar V."/>
            <person name="Muruganantham S."/>
            <person name="Sp S."/>
            <person name="Haryani S."/>
            <person name="Lau K.J.X."/>
            <person name="Naqvi N.I."/>
        </authorList>
    </citation>
    <scope>NUCLEOTIDE SEQUENCE [LARGE SCALE GENOMIC DNA]</scope>
    <source>
        <strain evidence="2">GMP-LS</strain>
    </source>
</reference>
<keyword evidence="3" id="KW-1185">Reference proteome</keyword>
<name>A0AAN7UPK7_9PEZI</name>
<protein>
    <submittedName>
        <fullName evidence="2">Uncharacterized protein</fullName>
    </submittedName>
</protein>
<dbReference type="EMBL" id="JAWHQM010000010">
    <property type="protein sequence ID" value="KAK5629186.1"/>
    <property type="molecule type" value="Genomic_DNA"/>
</dbReference>
<feature type="compositionally biased region" description="Low complexity" evidence="1">
    <location>
        <begin position="88"/>
        <end position="99"/>
    </location>
</feature>
<feature type="compositionally biased region" description="Basic and acidic residues" evidence="1">
    <location>
        <begin position="42"/>
        <end position="54"/>
    </location>
</feature>
<gene>
    <name evidence="2" type="ORF">RRF57_004901</name>
</gene>